<organism evidence="1">
    <name type="scientific">Rhipicephalus microplus</name>
    <name type="common">Cattle tick</name>
    <name type="synonym">Boophilus microplus</name>
    <dbReference type="NCBI Taxonomy" id="6941"/>
    <lineage>
        <taxon>Eukaryota</taxon>
        <taxon>Metazoa</taxon>
        <taxon>Ecdysozoa</taxon>
        <taxon>Arthropoda</taxon>
        <taxon>Chelicerata</taxon>
        <taxon>Arachnida</taxon>
        <taxon>Acari</taxon>
        <taxon>Parasitiformes</taxon>
        <taxon>Ixodida</taxon>
        <taxon>Ixodoidea</taxon>
        <taxon>Ixodidae</taxon>
        <taxon>Rhipicephalinae</taxon>
        <taxon>Rhipicephalus</taxon>
        <taxon>Boophilus</taxon>
    </lineage>
</organism>
<reference evidence="1" key="1">
    <citation type="submission" date="2020-03" db="EMBL/GenBank/DDBJ databases">
        <title>A transcriptome and proteome of the tick Rhipicephalus microplus shaped by the genetic composition of its hosts and developmental stage.</title>
        <authorList>
            <person name="Garcia G.R."/>
            <person name="Ribeiro J.M.C."/>
            <person name="Maruyama S.R."/>
            <person name="Gardinasse L.G."/>
            <person name="Nelson K."/>
            <person name="Ferreira B.R."/>
            <person name="Andrade T.G."/>
            <person name="Santos I.K.F.M."/>
        </authorList>
    </citation>
    <scope>NUCLEOTIDE SEQUENCE</scope>
    <source>
        <strain evidence="1">NSGR</strain>
        <tissue evidence="1">Salivary glands</tissue>
    </source>
</reference>
<evidence type="ECO:0000313" key="1">
    <source>
        <dbReference type="EMBL" id="NIE49986.1"/>
    </source>
</evidence>
<dbReference type="EMBL" id="GIKN01007713">
    <property type="protein sequence ID" value="NIE49986.1"/>
    <property type="molecule type" value="Transcribed_RNA"/>
</dbReference>
<proteinExistence type="predicted"/>
<sequence length="144" mass="16048">MFRVFLSSWQVIINFSAKTVKRRSGSSVFKAFEGRARPVHALSELQLSSATTAVDETAVALGTIMCGDYLTDRTLKLLVRSMLAVDETTVTLDTIVCGYYVTDRTPIVHVTFYAWPVKMMMLSTNAVVKIAADAIIDSKRTIWF</sequence>
<dbReference type="AlphaFoldDB" id="A0A6G5AIC7"/>
<name>A0A6G5AIC7_RHIMP</name>
<protein>
    <submittedName>
        <fullName evidence="1">Uncharacterized protein</fullName>
    </submittedName>
</protein>
<accession>A0A6G5AIC7</accession>